<dbReference type="Proteomes" id="UP001175228">
    <property type="component" value="Unassembled WGS sequence"/>
</dbReference>
<name>A0AA39UVP1_9AGAR</name>
<organism evidence="2 3">
    <name type="scientific">Armillaria luteobubalina</name>
    <dbReference type="NCBI Taxonomy" id="153913"/>
    <lineage>
        <taxon>Eukaryota</taxon>
        <taxon>Fungi</taxon>
        <taxon>Dikarya</taxon>
        <taxon>Basidiomycota</taxon>
        <taxon>Agaricomycotina</taxon>
        <taxon>Agaricomycetes</taxon>
        <taxon>Agaricomycetidae</taxon>
        <taxon>Agaricales</taxon>
        <taxon>Marasmiineae</taxon>
        <taxon>Physalacriaceae</taxon>
        <taxon>Armillaria</taxon>
    </lineage>
</organism>
<feature type="region of interest" description="Disordered" evidence="1">
    <location>
        <begin position="57"/>
        <end position="77"/>
    </location>
</feature>
<protein>
    <submittedName>
        <fullName evidence="2">Uncharacterized protein</fullName>
    </submittedName>
</protein>
<reference evidence="2" key="1">
    <citation type="submission" date="2023-06" db="EMBL/GenBank/DDBJ databases">
        <authorList>
            <consortium name="Lawrence Berkeley National Laboratory"/>
            <person name="Ahrendt S."/>
            <person name="Sahu N."/>
            <person name="Indic B."/>
            <person name="Wong-Bajracharya J."/>
            <person name="Merenyi Z."/>
            <person name="Ke H.-M."/>
            <person name="Monk M."/>
            <person name="Kocsube S."/>
            <person name="Drula E."/>
            <person name="Lipzen A."/>
            <person name="Balint B."/>
            <person name="Henrissat B."/>
            <person name="Andreopoulos B."/>
            <person name="Martin F.M."/>
            <person name="Harder C.B."/>
            <person name="Rigling D."/>
            <person name="Ford K.L."/>
            <person name="Foster G.D."/>
            <person name="Pangilinan J."/>
            <person name="Papanicolaou A."/>
            <person name="Barry K."/>
            <person name="LaButti K."/>
            <person name="Viragh M."/>
            <person name="Koriabine M."/>
            <person name="Yan M."/>
            <person name="Riley R."/>
            <person name="Champramary S."/>
            <person name="Plett K.L."/>
            <person name="Tsai I.J."/>
            <person name="Slot J."/>
            <person name="Sipos G."/>
            <person name="Plett J."/>
            <person name="Nagy L.G."/>
            <person name="Grigoriev I.V."/>
        </authorList>
    </citation>
    <scope>NUCLEOTIDE SEQUENCE</scope>
    <source>
        <strain evidence="2">HWK02</strain>
    </source>
</reference>
<sequence length="179" mass="20552">MDKREQRLSLAFSGSLFLFAHAKLARPFLLVRRPSALLPSRLEVYLLCTPLQPSVMFPRSTTPESESRRDPPNRTRLQGGFIMDSDTANEWASGIANEQFTMERINKVCQIIERKVKPYGSRFSFVGENLYAEFMVVTQRAIFRKGYLGKDPRRNSPRVAKELLEKEGLGHLKFATRLD</sequence>
<evidence type="ECO:0000256" key="1">
    <source>
        <dbReference type="SAM" id="MobiDB-lite"/>
    </source>
</evidence>
<dbReference type="AlphaFoldDB" id="A0AA39UVP1"/>
<proteinExistence type="predicted"/>
<accession>A0AA39UVP1</accession>
<dbReference type="EMBL" id="JAUEPU010000002">
    <property type="protein sequence ID" value="KAK0505363.1"/>
    <property type="molecule type" value="Genomic_DNA"/>
</dbReference>
<comment type="caution">
    <text evidence="2">The sequence shown here is derived from an EMBL/GenBank/DDBJ whole genome shotgun (WGS) entry which is preliminary data.</text>
</comment>
<evidence type="ECO:0000313" key="3">
    <source>
        <dbReference type="Proteomes" id="UP001175228"/>
    </source>
</evidence>
<keyword evidence="3" id="KW-1185">Reference proteome</keyword>
<gene>
    <name evidence="2" type="ORF">EDD18DRAFT_1128952</name>
</gene>
<evidence type="ECO:0000313" key="2">
    <source>
        <dbReference type="EMBL" id="KAK0505363.1"/>
    </source>
</evidence>